<protein>
    <recommendedName>
        <fullName evidence="1">ESAT-6-like protein</fullName>
    </recommendedName>
</protein>
<evidence type="ECO:0000313" key="3">
    <source>
        <dbReference type="Proteomes" id="UP000268329"/>
    </source>
</evidence>
<comment type="similarity">
    <text evidence="1">Belongs to the WXG100 family.</text>
</comment>
<dbReference type="InterPro" id="IPR036689">
    <property type="entry name" value="ESAT-6-like_sf"/>
</dbReference>
<evidence type="ECO:0000256" key="1">
    <source>
        <dbReference type="RuleBase" id="RU362001"/>
    </source>
</evidence>
<dbReference type="NCBIfam" id="TIGR03930">
    <property type="entry name" value="WXG100_ESAT6"/>
    <property type="match status" value="1"/>
</dbReference>
<dbReference type="OrthoDB" id="4308755at2"/>
<dbReference type="SUPFAM" id="SSF140453">
    <property type="entry name" value="EsxAB dimer-like"/>
    <property type="match status" value="1"/>
</dbReference>
<proteinExistence type="inferred from homology"/>
<dbReference type="InterPro" id="IPR010310">
    <property type="entry name" value="T7SS_ESAT-6-like"/>
</dbReference>
<dbReference type="Gene3D" id="1.10.287.1060">
    <property type="entry name" value="ESAT-6-like"/>
    <property type="match status" value="1"/>
</dbReference>
<dbReference type="RefSeq" id="WP_121786604.1">
    <property type="nucleotide sequence ID" value="NZ_CP033073.1"/>
</dbReference>
<reference evidence="2 3" key="1">
    <citation type="submission" date="2018-10" db="EMBL/GenBank/DDBJ databases">
        <title>The genome of Streptomyces dangxiongensis Z022.</title>
        <authorList>
            <person name="Zhang B."/>
        </authorList>
    </citation>
    <scope>NUCLEOTIDE SEQUENCE [LARGE SCALE GENOMIC DNA]</scope>
    <source>
        <strain evidence="2 3">Z022</strain>
    </source>
</reference>
<evidence type="ECO:0000313" key="2">
    <source>
        <dbReference type="EMBL" id="AYN39104.1"/>
    </source>
</evidence>
<dbReference type="AlphaFoldDB" id="A0A3G2JAB8"/>
<gene>
    <name evidence="2" type="ORF">D9753_09480</name>
</gene>
<keyword evidence="3" id="KW-1185">Reference proteome</keyword>
<dbReference type="EMBL" id="CP033073">
    <property type="protein sequence ID" value="AYN39104.1"/>
    <property type="molecule type" value="Genomic_DNA"/>
</dbReference>
<dbReference type="Pfam" id="PF06013">
    <property type="entry name" value="WXG100"/>
    <property type="match status" value="1"/>
</dbReference>
<organism evidence="2 3">
    <name type="scientific">Streptomyces dangxiongensis</name>
    <dbReference type="NCBI Taxonomy" id="1442032"/>
    <lineage>
        <taxon>Bacteria</taxon>
        <taxon>Bacillati</taxon>
        <taxon>Actinomycetota</taxon>
        <taxon>Actinomycetes</taxon>
        <taxon>Kitasatosporales</taxon>
        <taxon>Streptomycetaceae</taxon>
        <taxon>Streptomyces</taxon>
    </lineage>
</organism>
<accession>A0A3G2JAB8</accession>
<dbReference type="KEGG" id="sdd:D9753_09480"/>
<sequence>MGVNNSGELEVSYGSLDETATQLANHARRLEEGLEAIKQKVAGVASMWEGEAHNAYTEQQTAWDREAKGIHEALVQIGKVVHAAGGDYQGGDRKAASYFM</sequence>
<name>A0A3G2JAB8_9ACTN</name>
<dbReference type="Proteomes" id="UP000268329">
    <property type="component" value="Chromosome"/>
</dbReference>